<dbReference type="Proteomes" id="UP000027661">
    <property type="component" value="Unassembled WGS sequence"/>
</dbReference>
<evidence type="ECO:0000313" key="2">
    <source>
        <dbReference type="Proteomes" id="UP000027661"/>
    </source>
</evidence>
<reference evidence="1 2" key="1">
    <citation type="submission" date="2014-04" db="EMBL/GenBank/DDBJ databases">
        <authorList>
            <person name="Sears C."/>
            <person name="Carroll K."/>
            <person name="Sack B.R."/>
            <person name="Qadri F."/>
            <person name="Myers L.L."/>
            <person name="Chung G.-T."/>
            <person name="Escheverria P."/>
            <person name="Fraser C.M."/>
            <person name="Sadzewicz L."/>
            <person name="Shefchek K.A."/>
            <person name="Tallon L."/>
            <person name="Das S.P."/>
            <person name="Daugherty S."/>
            <person name="Mongodin E.F."/>
        </authorList>
    </citation>
    <scope>NUCLEOTIDE SEQUENCE [LARGE SCALE GENOMIC DNA]</scope>
    <source>
        <strain evidence="1 2">3975 RP4</strain>
    </source>
</reference>
<gene>
    <name evidence="1" type="ORF">M099_3584</name>
</gene>
<sequence length="46" mass="5373">MDSTYIDLLNYMLKYKIPQIVTLTRGSSLFYVLKKDAAITFSYFSI</sequence>
<proteinExistence type="predicted"/>
<dbReference type="EMBL" id="JNHM01000115">
    <property type="protein sequence ID" value="KDS46839.1"/>
    <property type="molecule type" value="Genomic_DNA"/>
</dbReference>
<name>A0A069S744_PHOVU</name>
<organism evidence="1 2">
    <name type="scientific">Phocaeicola vulgatus str. 3975 RP4</name>
    <dbReference type="NCBI Taxonomy" id="1339352"/>
    <lineage>
        <taxon>Bacteria</taxon>
        <taxon>Pseudomonadati</taxon>
        <taxon>Bacteroidota</taxon>
        <taxon>Bacteroidia</taxon>
        <taxon>Bacteroidales</taxon>
        <taxon>Bacteroidaceae</taxon>
        <taxon>Phocaeicola</taxon>
    </lineage>
</organism>
<dbReference type="AlphaFoldDB" id="A0A069S744"/>
<dbReference type="PATRIC" id="fig|1339352.3.peg.3385"/>
<accession>A0A069S744</accession>
<protein>
    <submittedName>
        <fullName evidence="1">Uncharacterized protein</fullName>
    </submittedName>
</protein>
<evidence type="ECO:0000313" key="1">
    <source>
        <dbReference type="EMBL" id="KDS46839.1"/>
    </source>
</evidence>
<comment type="caution">
    <text evidence="1">The sequence shown here is derived from an EMBL/GenBank/DDBJ whole genome shotgun (WGS) entry which is preliminary data.</text>
</comment>